<dbReference type="InterPro" id="IPR043128">
    <property type="entry name" value="Rev_trsase/Diguanyl_cyclase"/>
</dbReference>
<dbReference type="Gene3D" id="3.30.420.10">
    <property type="entry name" value="Ribonuclease H-like superfamily/Ribonuclease H"/>
    <property type="match status" value="1"/>
</dbReference>
<accession>A0A7J6N7F6</accession>
<dbReference type="GO" id="GO:0008270">
    <property type="term" value="F:zinc ion binding"/>
    <property type="evidence" value="ECO:0007669"/>
    <property type="project" value="InterPro"/>
</dbReference>
<dbReference type="PANTHER" id="PTHR37984:SF5">
    <property type="entry name" value="PROTEIN NYNRIN-LIKE"/>
    <property type="match status" value="1"/>
</dbReference>
<protein>
    <submittedName>
        <fullName evidence="4">Uncharacterized protein</fullName>
    </submittedName>
</protein>
<dbReference type="InterPro" id="IPR001584">
    <property type="entry name" value="Integrase_cat-core"/>
</dbReference>
<proteinExistence type="predicted"/>
<evidence type="ECO:0000256" key="1">
    <source>
        <dbReference type="SAM" id="MobiDB-lite"/>
    </source>
</evidence>
<organism evidence="4 5">
    <name type="scientific">Perkinsus olseni</name>
    <name type="common">Perkinsus atlanticus</name>
    <dbReference type="NCBI Taxonomy" id="32597"/>
    <lineage>
        <taxon>Eukaryota</taxon>
        <taxon>Sar</taxon>
        <taxon>Alveolata</taxon>
        <taxon>Perkinsozoa</taxon>
        <taxon>Perkinsea</taxon>
        <taxon>Perkinsida</taxon>
        <taxon>Perkinsidae</taxon>
        <taxon>Perkinsus</taxon>
    </lineage>
</organism>
<dbReference type="InterPro" id="IPR043502">
    <property type="entry name" value="DNA/RNA_pol_sf"/>
</dbReference>
<dbReference type="Pfam" id="PF05380">
    <property type="entry name" value="Peptidase_A17"/>
    <property type="match status" value="1"/>
</dbReference>
<dbReference type="Pfam" id="PF00078">
    <property type="entry name" value="RVT_1"/>
    <property type="match status" value="1"/>
</dbReference>
<feature type="compositionally biased region" description="Polar residues" evidence="1">
    <location>
        <begin position="45"/>
        <end position="55"/>
    </location>
</feature>
<evidence type="ECO:0000259" key="2">
    <source>
        <dbReference type="PROSITE" id="PS50878"/>
    </source>
</evidence>
<dbReference type="SMART" id="SM00343">
    <property type="entry name" value="ZnF_C2HC"/>
    <property type="match status" value="2"/>
</dbReference>
<evidence type="ECO:0000313" key="4">
    <source>
        <dbReference type="EMBL" id="KAF4679859.1"/>
    </source>
</evidence>
<reference evidence="4 5" key="1">
    <citation type="submission" date="2020-04" db="EMBL/GenBank/DDBJ databases">
        <title>Perkinsus olseni comparative genomics.</title>
        <authorList>
            <person name="Bogema D.R."/>
        </authorList>
    </citation>
    <scope>NUCLEOTIDE SEQUENCE [LARGE SCALE GENOMIC DNA]</scope>
    <source>
        <strain evidence="4">00978-12</strain>
    </source>
</reference>
<dbReference type="PROSITE" id="PS50878">
    <property type="entry name" value="RT_POL"/>
    <property type="match status" value="1"/>
</dbReference>
<evidence type="ECO:0000313" key="5">
    <source>
        <dbReference type="Proteomes" id="UP000541610"/>
    </source>
</evidence>
<comment type="caution">
    <text evidence="4">The sequence shown here is derived from an EMBL/GenBank/DDBJ whole genome shotgun (WGS) entry which is preliminary data.</text>
</comment>
<dbReference type="OrthoDB" id="416987at2759"/>
<dbReference type="Gene3D" id="3.10.10.10">
    <property type="entry name" value="HIV Type 1 Reverse Transcriptase, subunit A, domain 1"/>
    <property type="match status" value="1"/>
</dbReference>
<feature type="region of interest" description="Disordered" evidence="1">
    <location>
        <begin position="376"/>
        <end position="416"/>
    </location>
</feature>
<feature type="region of interest" description="Disordered" evidence="1">
    <location>
        <begin position="1"/>
        <end position="69"/>
    </location>
</feature>
<dbReference type="Pfam" id="PF17921">
    <property type="entry name" value="Integrase_H2C2"/>
    <property type="match status" value="1"/>
</dbReference>
<feature type="compositionally biased region" description="Polar residues" evidence="1">
    <location>
        <begin position="377"/>
        <end position="387"/>
    </location>
</feature>
<evidence type="ECO:0000259" key="3">
    <source>
        <dbReference type="PROSITE" id="PS50994"/>
    </source>
</evidence>
<dbReference type="SUPFAM" id="SSF53098">
    <property type="entry name" value="Ribonuclease H-like"/>
    <property type="match status" value="1"/>
</dbReference>
<dbReference type="SUPFAM" id="SSF56672">
    <property type="entry name" value="DNA/RNA polymerases"/>
    <property type="match status" value="1"/>
</dbReference>
<feature type="domain" description="Reverse transcriptase" evidence="2">
    <location>
        <begin position="642"/>
        <end position="887"/>
    </location>
</feature>
<feature type="domain" description="Integrase catalytic" evidence="3">
    <location>
        <begin position="1322"/>
        <end position="1492"/>
    </location>
</feature>
<dbReference type="GO" id="GO:0003676">
    <property type="term" value="F:nucleic acid binding"/>
    <property type="evidence" value="ECO:0007669"/>
    <property type="project" value="InterPro"/>
</dbReference>
<dbReference type="InterPro" id="IPR001878">
    <property type="entry name" value="Znf_CCHC"/>
</dbReference>
<sequence length="1644" mass="183958">MRATRSNNHPRKNSPSKQKPATSSSATPPPIVEETQDSPQGPPAIQQTLSETTPSPLRPKDYEDARKDARKEADLMSKFKGTDDPRGLDGFLSQLNVRLRLNGWVTGSPQSYYLLVNSLDSEVVEEIFVNTAESLLQVQRTPEWFEHAFNDTLTELYVNYYDPSMRTLLLAKWQQTQQAHTQSFEEYLKELERQRVLLKHNKHHISDQDLVEKLLLTTTSPYKDWVAEWVAEEREPKEVVRLLRNRARATVAQNMFKSSTETLAGINASDRNHQETDATNNNADAATGSTPRRVNYKVLRENNRCCRCFRVGHISSVCEAPEPASLSSRCLSCGGSHETSLCRLSQKVGVQNLQCRRCKATGHVAHICRGVKVANKAPSTPASGLSTTKDDPPEGPLTKTSTSAQQPDDKQDPKVHPLSMISEMDTDTDPLYTEIRFVATRPLKCTAMIDTGAARVYVRKSLTKSLEEAGAVAGSRQVNRRIVLADGHETFATKEITFYVELPKGRHVCLSALELPTLTSEMIIGLSGLRLMDMAICVSPTTTVLRCDASSQDQAAKGSQDHVNHVAQEPSDSDDEDHDIDDDDTDKGPIFLCSLQPSEDHDNVDNDPVKKYFTGYTVDCSPQALNGNSSSETSVTRYTFNLPWLSNKRPETFRLSDIPNVVKRDERLIRSLKRNNCYDCYKKLIDDYLAKDIIRKTEVSGVKLLLPHFAVLKDSLTTPCRPVFDGRIFQNLLSKGDVGPISCTPSLLAMRCYKYVTLLDSHRAFLMIQLSEASKPWVSFYFEGAYYQFNRVVMGLPPSPAILRYCTSEMVSEVHSRTAVAHDYSVVDYVDDLVVGSNDPTTRDTVVVETRSVFGSHGFWLDPAKECQEGHSGRVKAFGMLWDGPTDSLHVTPIRELPSPVSQHVDPPINLESSDVPNLSSNDFQSVSPLTLREALSWLASIYDPLGTVAETVLRGKLVLRYAHRCGITFDQLLPGPLYREFYKVYQALKSPKPVPRLVDHQALHVFVDSSSYAHGCSVLDSNMNRVYAKAMLHELPHLPWTIVRKELLSLRYGLSFVKQQVLPNLPKQEASRELYVYTDNSANFQRVRKALRDGAPSPDLPAWERTCIASIVELANDLHLTLRFIPGPLNPADCLSRGSNDGVDYQCLRTTITAMNEGKIDPLQIPVALTATGDASPLLSHLKNQCSATEIADVLERIRRAQERDDEVKHIKLAIVHNDNRYKDMYHVIHDQNGDVLVKKHPIIADHVQVYVPQSCRRSLVDRIHTVYGHVGTSKLPGLLSRDFYWPGLSGDARRYAKNCATCVKFKGSCLLRAGGLGTVPAKSPICMEMVGADLIGPFVSPSLADDPEHKVEYALVLVDSASKFIVAKPLFSSDTDSTLETMVDCFFSVGFPSLIVSDRDGRFLSKVGVAAQKLFQWNWKFLPAHASPLNSWQEIPHRLLNSIMRAIIDGSGLQLRDWYRLLPCAVWAYNNVPIDENCPVAPADLFFHHGATAPSSLQPRRLSEQAAQWSSVLQGFPASLQRDVVQSMVKNMERVYASTFDIYTIHNYVLRNKSEASLARQPGRRVPELRVGQHVMLVRHQRRKLDPLMTGPFRICGIVTKYLVELEDKDQKKLGRHFVGNLRLLPDDVDIPLATATSTDLQ</sequence>
<dbReference type="InterPro" id="IPR008042">
    <property type="entry name" value="Retrotrans_Pao"/>
</dbReference>
<dbReference type="InterPro" id="IPR041588">
    <property type="entry name" value="Integrase_H2C2"/>
</dbReference>
<dbReference type="Gene3D" id="3.30.70.270">
    <property type="match status" value="1"/>
</dbReference>
<dbReference type="EMBL" id="JABANP010000679">
    <property type="protein sequence ID" value="KAF4679859.1"/>
    <property type="molecule type" value="Genomic_DNA"/>
</dbReference>
<dbReference type="InterPro" id="IPR000477">
    <property type="entry name" value="RT_dom"/>
</dbReference>
<dbReference type="GO" id="GO:0015074">
    <property type="term" value="P:DNA integration"/>
    <property type="evidence" value="ECO:0007669"/>
    <property type="project" value="InterPro"/>
</dbReference>
<dbReference type="PANTHER" id="PTHR37984">
    <property type="entry name" value="PROTEIN CBG26694"/>
    <property type="match status" value="1"/>
</dbReference>
<dbReference type="InterPro" id="IPR012337">
    <property type="entry name" value="RNaseH-like_sf"/>
</dbReference>
<dbReference type="Proteomes" id="UP000541610">
    <property type="component" value="Unassembled WGS sequence"/>
</dbReference>
<dbReference type="InterPro" id="IPR036397">
    <property type="entry name" value="RNaseH_sf"/>
</dbReference>
<dbReference type="Gene3D" id="1.10.340.70">
    <property type="match status" value="1"/>
</dbReference>
<feature type="compositionally biased region" description="Basic and acidic residues" evidence="1">
    <location>
        <begin position="58"/>
        <end position="69"/>
    </location>
</feature>
<name>A0A7J6N7F6_PEROL</name>
<feature type="region of interest" description="Disordered" evidence="1">
    <location>
        <begin position="553"/>
        <end position="582"/>
    </location>
</feature>
<dbReference type="InterPro" id="IPR050951">
    <property type="entry name" value="Retrovirus_Pol_polyprotein"/>
</dbReference>
<dbReference type="PROSITE" id="PS50994">
    <property type="entry name" value="INTEGRASE"/>
    <property type="match status" value="1"/>
</dbReference>
<feature type="compositionally biased region" description="Acidic residues" evidence="1">
    <location>
        <begin position="571"/>
        <end position="582"/>
    </location>
</feature>
<gene>
    <name evidence="4" type="ORF">FOZ60_014397</name>
</gene>